<dbReference type="NCBIfam" id="TIGR00368">
    <property type="entry name" value="YifB family Mg chelatase-like AAA ATPase"/>
    <property type="match status" value="1"/>
</dbReference>
<protein>
    <submittedName>
        <fullName evidence="3">YifB family Mg chelatase-like AAA ATPase</fullName>
    </submittedName>
</protein>
<dbReference type="Pfam" id="PF01078">
    <property type="entry name" value="Mg_chelatase"/>
    <property type="match status" value="1"/>
</dbReference>
<dbReference type="InterPro" id="IPR003593">
    <property type="entry name" value="AAA+_ATPase"/>
</dbReference>
<sequence>MVSRVTTVAFEGIEAVPVDVQVMVAPGKVGMQIVGLADKAVTESRERIQAALHASGLSMPAKKVTVNLAPADLPKEGSHYDLPIALGLMAALGAIPHDALAGYVVVGELALDGTTAPVAGALPAAIGANALGKGLICPHGVGSEAAWAGADIDILAPRSLIAIANHFRGTQVLSRPEAAVHATPGNLPDLADIKGQESAKRALEIAAAGGHHLLFCGPPGSGKSMLAQRLPSILPPLSPRELLEVSMIASVAGSIVGGKLSDRRPFRAPHHSATMAALTGGGFRVRPGEASLAHHGVLFLDELPEFSPQALDSLRQPLESGECVVARANGRVAYPARFQLVAAMNPCRCGMAGEPGHRCARGPRCQSDYQARISGPMLDRIDLRVEVPAVTAADLIRPARAESSAAVAERVARARAVQANRFAGLGLEGVTVNAACPAAMVEEIAALDSGGAALLGEASEKLGLSARAYHRVLKVARTLADLDGSDTVGRLHLAEAISYRMAGERIAQAA</sequence>
<keyword evidence="4" id="KW-1185">Reference proteome</keyword>
<comment type="similarity">
    <text evidence="1">Belongs to the Mg-chelatase subunits D/I family. ComM subfamily.</text>
</comment>
<dbReference type="SUPFAM" id="SSF52540">
    <property type="entry name" value="P-loop containing nucleoside triphosphate hydrolases"/>
    <property type="match status" value="1"/>
</dbReference>
<evidence type="ECO:0000259" key="2">
    <source>
        <dbReference type="SMART" id="SM00382"/>
    </source>
</evidence>
<dbReference type="InterPro" id="IPR004482">
    <property type="entry name" value="Mg_chelat-rel"/>
</dbReference>
<evidence type="ECO:0000313" key="3">
    <source>
        <dbReference type="EMBL" id="MEX4006032.1"/>
    </source>
</evidence>
<dbReference type="Pfam" id="PF13335">
    <property type="entry name" value="Mg_chelatase_C"/>
    <property type="match status" value="1"/>
</dbReference>
<organism evidence="3 4">
    <name type="scientific">Neoaquamicrobium sediminum</name>
    <dbReference type="NCBI Taxonomy" id="1849104"/>
    <lineage>
        <taxon>Bacteria</taxon>
        <taxon>Pseudomonadati</taxon>
        <taxon>Pseudomonadota</taxon>
        <taxon>Alphaproteobacteria</taxon>
        <taxon>Hyphomicrobiales</taxon>
        <taxon>Phyllobacteriaceae</taxon>
        <taxon>Neoaquamicrobium</taxon>
    </lineage>
</organism>
<dbReference type="RefSeq" id="WP_368801410.1">
    <property type="nucleotide sequence ID" value="NZ_JAZHFV010000001.1"/>
</dbReference>
<dbReference type="Gene3D" id="3.40.50.300">
    <property type="entry name" value="P-loop containing nucleotide triphosphate hydrolases"/>
    <property type="match status" value="1"/>
</dbReference>
<proteinExistence type="inferred from homology"/>
<dbReference type="PANTHER" id="PTHR32039">
    <property type="entry name" value="MAGNESIUM-CHELATASE SUBUNIT CHLI"/>
    <property type="match status" value="1"/>
</dbReference>
<dbReference type="Pfam" id="PF13541">
    <property type="entry name" value="ChlI"/>
    <property type="match status" value="1"/>
</dbReference>
<dbReference type="InterPro" id="IPR025158">
    <property type="entry name" value="Mg_chelat-rel_C"/>
</dbReference>
<dbReference type="InterPro" id="IPR000523">
    <property type="entry name" value="Mg_chelatse_chII-like_cat_dom"/>
</dbReference>
<dbReference type="EMBL" id="JAZHFV010000001">
    <property type="protein sequence ID" value="MEX4006032.1"/>
    <property type="molecule type" value="Genomic_DNA"/>
</dbReference>
<gene>
    <name evidence="3" type="ORF">V1479_01875</name>
</gene>
<reference evidence="3 4" key="1">
    <citation type="submission" date="2024-01" db="EMBL/GenBank/DDBJ databases">
        <title>New evidence supports the origin of RcGTA from prophage.</title>
        <authorList>
            <person name="Xu Y."/>
            <person name="Liu B."/>
            <person name="Chen F."/>
        </authorList>
    </citation>
    <scope>NUCLEOTIDE SEQUENCE [LARGE SCALE GENOMIC DNA]</scope>
    <source>
        <strain evidence="3 4">CBW1107-2</strain>
    </source>
</reference>
<comment type="caution">
    <text evidence="3">The sequence shown here is derived from an EMBL/GenBank/DDBJ whole genome shotgun (WGS) entry which is preliminary data.</text>
</comment>
<dbReference type="InterPro" id="IPR014721">
    <property type="entry name" value="Ribsml_uS5_D2-typ_fold_subgr"/>
</dbReference>
<dbReference type="SUPFAM" id="SSF54211">
    <property type="entry name" value="Ribosomal protein S5 domain 2-like"/>
    <property type="match status" value="1"/>
</dbReference>
<dbReference type="CDD" id="cd00009">
    <property type="entry name" value="AAA"/>
    <property type="match status" value="1"/>
</dbReference>
<evidence type="ECO:0000313" key="4">
    <source>
        <dbReference type="Proteomes" id="UP001559025"/>
    </source>
</evidence>
<dbReference type="Proteomes" id="UP001559025">
    <property type="component" value="Unassembled WGS sequence"/>
</dbReference>
<evidence type="ECO:0000256" key="1">
    <source>
        <dbReference type="ARBA" id="ARBA00006354"/>
    </source>
</evidence>
<dbReference type="InterPro" id="IPR045006">
    <property type="entry name" value="CHLI-like"/>
</dbReference>
<dbReference type="PANTHER" id="PTHR32039:SF7">
    <property type="entry name" value="COMPETENCE PROTEIN COMM"/>
    <property type="match status" value="1"/>
</dbReference>
<name>A0ABV3WN26_9HYPH</name>
<dbReference type="Gene3D" id="3.30.230.10">
    <property type="match status" value="1"/>
</dbReference>
<dbReference type="InterPro" id="IPR027417">
    <property type="entry name" value="P-loop_NTPase"/>
</dbReference>
<dbReference type="InterPro" id="IPR020568">
    <property type="entry name" value="Ribosomal_Su5_D2-typ_SF"/>
</dbReference>
<accession>A0ABV3WN26</accession>
<dbReference type="SMART" id="SM00382">
    <property type="entry name" value="AAA"/>
    <property type="match status" value="1"/>
</dbReference>
<feature type="domain" description="AAA+ ATPase" evidence="2">
    <location>
        <begin position="209"/>
        <end position="391"/>
    </location>
</feature>